<keyword evidence="1" id="KW-0812">Transmembrane</keyword>
<gene>
    <name evidence="2" type="ordered locus">HAH_0300</name>
</gene>
<organism evidence="2 3">
    <name type="scientific">Haloarcula hispanica (strain ATCC 33960 / DSM 4426 / JCM 8911 / NBRC 102182 / NCIMB 2187 / VKM B-1755)</name>
    <dbReference type="NCBI Taxonomy" id="634497"/>
    <lineage>
        <taxon>Archaea</taxon>
        <taxon>Methanobacteriati</taxon>
        <taxon>Methanobacteriota</taxon>
        <taxon>Stenosarchaea group</taxon>
        <taxon>Halobacteria</taxon>
        <taxon>Halobacteriales</taxon>
        <taxon>Haloarculaceae</taxon>
        <taxon>Haloarcula</taxon>
    </lineage>
</organism>
<dbReference type="HOGENOM" id="CLU_3112930_0_0_2"/>
<sequence length="50" mass="5717">MYSVTAALGRVSLQSNCFLVTFIGVEESLSLLRLLLLLIWFVYLHQSSRQ</sequence>
<keyword evidence="1" id="KW-0472">Membrane</keyword>
<reference evidence="2 3" key="1">
    <citation type="journal article" date="2011" name="J. Bacteriol.">
        <title>Complete genome sequence of Haloarcula hispanica, a model haloarchaeon for studying genetics, metabolism, and virus-host interaction.</title>
        <authorList>
            <person name="Liu H."/>
            <person name="Wu Z."/>
            <person name="Li M."/>
            <person name="Zhang F."/>
            <person name="Zheng H."/>
            <person name="Han J."/>
            <person name="Liu J."/>
            <person name="Zhou J."/>
            <person name="Wang S."/>
            <person name="Xiang H."/>
        </authorList>
    </citation>
    <scope>NUCLEOTIDE SEQUENCE [LARGE SCALE GENOMIC DNA]</scope>
    <source>
        <strain evidence="3">ATCC 33960 / DSM 4426 / JCM 8911 / NBRC 102182 / NCIMB 2187 / VKM B-1755</strain>
    </source>
</reference>
<dbReference type="KEGG" id="hhi:HAH_0300"/>
<dbReference type="Proteomes" id="UP000005629">
    <property type="component" value="Chromosome I"/>
</dbReference>
<name>G0HSA0_HALHT</name>
<proteinExistence type="predicted"/>
<keyword evidence="1" id="KW-1133">Transmembrane helix</keyword>
<dbReference type="EMBL" id="CP002921">
    <property type="protein sequence ID" value="AEM55926.1"/>
    <property type="molecule type" value="Genomic_DNA"/>
</dbReference>
<evidence type="ECO:0000313" key="3">
    <source>
        <dbReference type="Proteomes" id="UP000005629"/>
    </source>
</evidence>
<evidence type="ECO:0000313" key="2">
    <source>
        <dbReference type="EMBL" id="AEM55926.1"/>
    </source>
</evidence>
<feature type="transmembrane region" description="Helical" evidence="1">
    <location>
        <begin position="20"/>
        <end position="44"/>
    </location>
</feature>
<evidence type="ECO:0000256" key="1">
    <source>
        <dbReference type="SAM" id="Phobius"/>
    </source>
</evidence>
<accession>G0HSA0</accession>
<dbReference type="AlphaFoldDB" id="G0HSA0"/>
<protein>
    <submittedName>
        <fullName evidence="2">Uncharacterized protein</fullName>
    </submittedName>
</protein>